<name>A0A8S1VHG9_9CILI</name>
<protein>
    <submittedName>
        <fullName evidence="2">Uncharacterized protein</fullName>
    </submittedName>
</protein>
<keyword evidence="1" id="KW-0472">Membrane</keyword>
<organism evidence="2 3">
    <name type="scientific">Paramecium pentaurelia</name>
    <dbReference type="NCBI Taxonomy" id="43138"/>
    <lineage>
        <taxon>Eukaryota</taxon>
        <taxon>Sar</taxon>
        <taxon>Alveolata</taxon>
        <taxon>Ciliophora</taxon>
        <taxon>Intramacronucleata</taxon>
        <taxon>Oligohymenophorea</taxon>
        <taxon>Peniculida</taxon>
        <taxon>Parameciidae</taxon>
        <taxon>Paramecium</taxon>
    </lineage>
</organism>
<evidence type="ECO:0000313" key="3">
    <source>
        <dbReference type="Proteomes" id="UP000689195"/>
    </source>
</evidence>
<dbReference type="Proteomes" id="UP000689195">
    <property type="component" value="Unassembled WGS sequence"/>
</dbReference>
<comment type="caution">
    <text evidence="2">The sequence shown here is derived from an EMBL/GenBank/DDBJ whole genome shotgun (WGS) entry which is preliminary data.</text>
</comment>
<keyword evidence="1" id="KW-1133">Transmembrane helix</keyword>
<keyword evidence="1" id="KW-0812">Transmembrane</keyword>
<gene>
    <name evidence="2" type="ORF">PPENT_87.1.T0640190</name>
</gene>
<feature type="transmembrane region" description="Helical" evidence="1">
    <location>
        <begin position="12"/>
        <end position="29"/>
    </location>
</feature>
<evidence type="ECO:0000256" key="1">
    <source>
        <dbReference type="SAM" id="Phobius"/>
    </source>
</evidence>
<reference evidence="2" key="1">
    <citation type="submission" date="2021-01" db="EMBL/GenBank/DDBJ databases">
        <authorList>
            <consortium name="Genoscope - CEA"/>
            <person name="William W."/>
        </authorList>
    </citation>
    <scope>NUCLEOTIDE SEQUENCE</scope>
</reference>
<dbReference type="AlphaFoldDB" id="A0A8S1VHG9"/>
<proteinExistence type="predicted"/>
<accession>A0A8S1VHG9</accession>
<evidence type="ECO:0000313" key="2">
    <source>
        <dbReference type="EMBL" id="CAD8176141.1"/>
    </source>
</evidence>
<dbReference type="EMBL" id="CAJJDO010000064">
    <property type="protein sequence ID" value="CAD8176141.1"/>
    <property type="molecule type" value="Genomic_DNA"/>
</dbReference>
<sequence>MDSQNVSDIYLFPYYYILRILQFFLYYTYKVITIEEANRLVGSLKSSYTGLVLKGYYLPKLKSACITSEYSLGVALMRVFICQAKDIKIAYLIKQAKKIDLYRELHQLVGQEIDLDFTSKMLPDREWLINVLYFVFPNHSYFKQLTTNQLKGLTLQDIYENLKGQIHKFLDQKDAQKMNKVKQKIKLKKYIHKQVKKPKSRQIYKESSNNQKHL</sequence>
<keyword evidence="3" id="KW-1185">Reference proteome</keyword>